<evidence type="ECO:0000313" key="2">
    <source>
        <dbReference type="Proteomes" id="UP000694844"/>
    </source>
</evidence>
<dbReference type="PANTHER" id="PTHR19143">
    <property type="entry name" value="FIBRINOGEN/TENASCIN/ANGIOPOEITIN"/>
    <property type="match status" value="1"/>
</dbReference>
<protein>
    <submittedName>
        <fullName evidence="3">Fibrinogen-like protein 1</fullName>
    </submittedName>
</protein>
<sequence length="151" mass="17064">MVQKVFTGIGQSMSLDSGYLRNLYIHRLTAAGHNIMRIELGDKTGNKRYAEYSNFTIADVTDNYRIQVTGYTGDAGDSFNGSCNKCNNGMPFSTYDRENDNAPDNLYYGHCAHWTKSGWWFNACQKTNLNGMYGNDNYDKGVTEQGIDYEI</sequence>
<proteinExistence type="predicted"/>
<dbReference type="AlphaFoldDB" id="A0A8B8B5K9"/>
<dbReference type="KEGG" id="cvn:111107459"/>
<reference evidence="3" key="1">
    <citation type="submission" date="2025-08" db="UniProtKB">
        <authorList>
            <consortium name="RefSeq"/>
        </authorList>
    </citation>
    <scope>IDENTIFICATION</scope>
    <source>
        <tissue evidence="3">Whole sample</tissue>
    </source>
</reference>
<dbReference type="Pfam" id="PF00147">
    <property type="entry name" value="Fibrinogen_C"/>
    <property type="match status" value="1"/>
</dbReference>
<feature type="domain" description="Fibrinogen C-terminal" evidence="1">
    <location>
        <begin position="20"/>
        <end position="151"/>
    </location>
</feature>
<dbReference type="InterPro" id="IPR014716">
    <property type="entry name" value="Fibrinogen_a/b/g_C_1"/>
</dbReference>
<dbReference type="RefSeq" id="XP_022298378.1">
    <property type="nucleotide sequence ID" value="XM_022442670.1"/>
</dbReference>
<dbReference type="PANTHER" id="PTHR19143:SF394">
    <property type="entry name" value="ANGIOPOIETIN-RELATED PROTEIN 3-LIKE"/>
    <property type="match status" value="1"/>
</dbReference>
<dbReference type="SMART" id="SM00186">
    <property type="entry name" value="FBG"/>
    <property type="match status" value="1"/>
</dbReference>
<gene>
    <name evidence="3" type="primary">LOC111107459</name>
</gene>
<dbReference type="Proteomes" id="UP000694844">
    <property type="component" value="Chromosome 8"/>
</dbReference>
<keyword evidence="2" id="KW-1185">Reference proteome</keyword>
<dbReference type="SUPFAM" id="SSF56496">
    <property type="entry name" value="Fibrinogen C-terminal domain-like"/>
    <property type="match status" value="1"/>
</dbReference>
<evidence type="ECO:0000259" key="1">
    <source>
        <dbReference type="PROSITE" id="PS51406"/>
    </source>
</evidence>
<organism evidence="2 3">
    <name type="scientific">Crassostrea virginica</name>
    <name type="common">Eastern oyster</name>
    <dbReference type="NCBI Taxonomy" id="6565"/>
    <lineage>
        <taxon>Eukaryota</taxon>
        <taxon>Metazoa</taxon>
        <taxon>Spiralia</taxon>
        <taxon>Lophotrochozoa</taxon>
        <taxon>Mollusca</taxon>
        <taxon>Bivalvia</taxon>
        <taxon>Autobranchia</taxon>
        <taxon>Pteriomorphia</taxon>
        <taxon>Ostreida</taxon>
        <taxon>Ostreoidea</taxon>
        <taxon>Ostreidae</taxon>
        <taxon>Crassostrea</taxon>
    </lineage>
</organism>
<dbReference type="InterPro" id="IPR002181">
    <property type="entry name" value="Fibrinogen_a/b/g_C_dom"/>
</dbReference>
<evidence type="ECO:0000313" key="3">
    <source>
        <dbReference type="RefSeq" id="XP_022298378.1"/>
    </source>
</evidence>
<dbReference type="InterPro" id="IPR036056">
    <property type="entry name" value="Fibrinogen-like_C"/>
</dbReference>
<dbReference type="InterPro" id="IPR050373">
    <property type="entry name" value="Fibrinogen_C-term_domain"/>
</dbReference>
<accession>A0A8B8B5K9</accession>
<dbReference type="GeneID" id="111107459"/>
<dbReference type="Gene3D" id="3.90.215.10">
    <property type="entry name" value="Gamma Fibrinogen, chain A, domain 1"/>
    <property type="match status" value="1"/>
</dbReference>
<dbReference type="PROSITE" id="PS51406">
    <property type="entry name" value="FIBRINOGEN_C_2"/>
    <property type="match status" value="1"/>
</dbReference>
<name>A0A8B8B5K9_CRAVI</name>
<dbReference type="OrthoDB" id="6345539at2759"/>
<dbReference type="GO" id="GO:0005615">
    <property type="term" value="C:extracellular space"/>
    <property type="evidence" value="ECO:0007669"/>
    <property type="project" value="TreeGrafter"/>
</dbReference>